<dbReference type="Pfam" id="PF07522">
    <property type="entry name" value="DRMBL"/>
    <property type="match status" value="1"/>
</dbReference>
<name>A0AAV0ZYB4_VICFA</name>
<evidence type="ECO:0000256" key="1">
    <source>
        <dbReference type="ARBA" id="ARBA00004123"/>
    </source>
</evidence>
<keyword evidence="4" id="KW-0234">DNA repair</keyword>
<dbReference type="AlphaFoldDB" id="A0AAV0ZYB4"/>
<dbReference type="Gene3D" id="3.40.50.12650">
    <property type="match status" value="1"/>
</dbReference>
<accession>A0AAV0ZYB4</accession>
<evidence type="ECO:0000313" key="9">
    <source>
        <dbReference type="Proteomes" id="UP001157006"/>
    </source>
</evidence>
<evidence type="ECO:0000256" key="2">
    <source>
        <dbReference type="ARBA" id="ARBA00010304"/>
    </source>
</evidence>
<evidence type="ECO:0000256" key="6">
    <source>
        <dbReference type="SAM" id="MobiDB-lite"/>
    </source>
</evidence>
<comment type="similarity">
    <text evidence="2">Belongs to the DNA repair metallo-beta-lactamase (DRMBL) family.</text>
</comment>
<dbReference type="Proteomes" id="UP001157006">
    <property type="component" value="Chromosome 3"/>
</dbReference>
<feature type="region of interest" description="Disordered" evidence="6">
    <location>
        <begin position="299"/>
        <end position="392"/>
    </location>
</feature>
<keyword evidence="9" id="KW-1185">Reference proteome</keyword>
<evidence type="ECO:0000256" key="5">
    <source>
        <dbReference type="ARBA" id="ARBA00023242"/>
    </source>
</evidence>
<gene>
    <name evidence="8" type="ORF">VFH_III082840</name>
</gene>
<dbReference type="EMBL" id="OX451738">
    <property type="protein sequence ID" value="CAI8603356.1"/>
    <property type="molecule type" value="Genomic_DNA"/>
</dbReference>
<sequence length="581" mass="65519">MNQVWKSFGEVQNLLAKTFFTDLESFRNVEVGLELCMKGYNAPNVVDSSSREERDGILLKSPDNKTGSVYADSWSEFGTTDHYNDNTIIENFHLLGHKLQEFLVEVSSLKERIHTHSSSAREQDKTLSKLMTNIQREITSQRESFEKIKTEVSKRDLQLIALRGNVAHLYESCINSVTVLENRKTELLGEKVEFPDQGINLKAPSFDDEIFEECVKTMADRLLLAANGEDETTKALYASYQVPISEGQNNLQTHASETAFGVSSADASQFGLNHKKSNSNVLLDQGKKKPVFKEKIMSGKLNAQVSGKNRNLNQHSTDSKPMKMKHPSRSNNTIKERHVSEEREKQTSEGTRKYIKLKRKTDADQSSSGTPKKSKTEHVPYADKQLNPGTGLGKVVPKQEAVIQFVIDAIQAEAFNPKTLFLIGSYTIGKERLFLEVARSLRKKVYVTAAKLRLLNCLEFTEEDMQWSTSNEHESNIHVAPMWTLASFKRLKHISSQYASRFSLIVAFSPTGWTFGKGKKKSPGRRWQQGTVIRYEVPYSEHSSFTELKEFVNFVSPNNIIPSVNNDGPESAEAMVSLLST</sequence>
<evidence type="ECO:0000256" key="3">
    <source>
        <dbReference type="ARBA" id="ARBA00022763"/>
    </source>
</evidence>
<dbReference type="GO" id="GO:0035312">
    <property type="term" value="F:5'-3' DNA exonuclease activity"/>
    <property type="evidence" value="ECO:0007669"/>
    <property type="project" value="TreeGrafter"/>
</dbReference>
<proteinExistence type="inferred from homology"/>
<dbReference type="PANTHER" id="PTHR23240">
    <property type="entry name" value="DNA CROSS-LINK REPAIR PROTEIN PSO2/SNM1-RELATED"/>
    <property type="match status" value="1"/>
</dbReference>
<feature type="domain" description="DNA repair metallo-beta-lactamase" evidence="7">
    <location>
        <begin position="466"/>
        <end position="567"/>
    </location>
</feature>
<dbReference type="GO" id="GO:0036297">
    <property type="term" value="P:interstrand cross-link repair"/>
    <property type="evidence" value="ECO:0007669"/>
    <property type="project" value="TreeGrafter"/>
</dbReference>
<dbReference type="GO" id="GO:0005634">
    <property type="term" value="C:nucleus"/>
    <property type="evidence" value="ECO:0007669"/>
    <property type="project" value="UniProtKB-SubCell"/>
</dbReference>
<dbReference type="FunFam" id="3.40.50.12650:FF:000004">
    <property type="entry name" value="DNA cross-link repair 1A protein"/>
    <property type="match status" value="1"/>
</dbReference>
<dbReference type="GO" id="GO:0006303">
    <property type="term" value="P:double-strand break repair via nonhomologous end joining"/>
    <property type="evidence" value="ECO:0007669"/>
    <property type="project" value="TreeGrafter"/>
</dbReference>
<feature type="compositionally biased region" description="Basic and acidic residues" evidence="6">
    <location>
        <begin position="334"/>
        <end position="352"/>
    </location>
</feature>
<feature type="compositionally biased region" description="Polar residues" evidence="6">
    <location>
        <begin position="301"/>
        <end position="316"/>
    </location>
</feature>
<evidence type="ECO:0000259" key="7">
    <source>
        <dbReference type="Pfam" id="PF07522"/>
    </source>
</evidence>
<evidence type="ECO:0000256" key="4">
    <source>
        <dbReference type="ARBA" id="ARBA00023204"/>
    </source>
</evidence>
<dbReference type="GO" id="GO:0003684">
    <property type="term" value="F:damaged DNA binding"/>
    <property type="evidence" value="ECO:0007669"/>
    <property type="project" value="TreeGrafter"/>
</dbReference>
<protein>
    <recommendedName>
        <fullName evidence="7">DNA repair metallo-beta-lactamase domain-containing protein</fullName>
    </recommendedName>
</protein>
<dbReference type="InterPro" id="IPR011084">
    <property type="entry name" value="DRMBL"/>
</dbReference>
<organism evidence="8 9">
    <name type="scientific">Vicia faba</name>
    <name type="common">Broad bean</name>
    <name type="synonym">Faba vulgaris</name>
    <dbReference type="NCBI Taxonomy" id="3906"/>
    <lineage>
        <taxon>Eukaryota</taxon>
        <taxon>Viridiplantae</taxon>
        <taxon>Streptophyta</taxon>
        <taxon>Embryophyta</taxon>
        <taxon>Tracheophyta</taxon>
        <taxon>Spermatophyta</taxon>
        <taxon>Magnoliopsida</taxon>
        <taxon>eudicotyledons</taxon>
        <taxon>Gunneridae</taxon>
        <taxon>Pentapetalae</taxon>
        <taxon>rosids</taxon>
        <taxon>fabids</taxon>
        <taxon>Fabales</taxon>
        <taxon>Fabaceae</taxon>
        <taxon>Papilionoideae</taxon>
        <taxon>50 kb inversion clade</taxon>
        <taxon>NPAAA clade</taxon>
        <taxon>Hologalegina</taxon>
        <taxon>IRL clade</taxon>
        <taxon>Fabeae</taxon>
        <taxon>Vicia</taxon>
    </lineage>
</organism>
<reference evidence="8 9" key="1">
    <citation type="submission" date="2023-01" db="EMBL/GenBank/DDBJ databases">
        <authorList>
            <person name="Kreplak J."/>
        </authorList>
    </citation>
    <scope>NUCLEOTIDE SEQUENCE [LARGE SCALE GENOMIC DNA]</scope>
</reference>
<keyword evidence="5" id="KW-0539">Nucleus</keyword>
<dbReference type="InterPro" id="IPR036866">
    <property type="entry name" value="RibonucZ/Hydroxyglut_hydro"/>
</dbReference>
<dbReference type="PANTHER" id="PTHR23240:SF6">
    <property type="entry name" value="DNA CROSS-LINK REPAIR 1A PROTEIN"/>
    <property type="match status" value="1"/>
</dbReference>
<keyword evidence="3" id="KW-0227">DNA damage</keyword>
<evidence type="ECO:0000313" key="8">
    <source>
        <dbReference type="EMBL" id="CAI8603356.1"/>
    </source>
</evidence>
<comment type="subcellular location">
    <subcellularLocation>
        <location evidence="1">Nucleus</location>
    </subcellularLocation>
</comment>
<dbReference type="SUPFAM" id="SSF56281">
    <property type="entry name" value="Metallo-hydrolase/oxidoreductase"/>
    <property type="match status" value="1"/>
</dbReference>